<dbReference type="GO" id="GO:0006508">
    <property type="term" value="P:proteolysis"/>
    <property type="evidence" value="ECO:0007669"/>
    <property type="project" value="UniProtKB-KW"/>
</dbReference>
<keyword evidence="2" id="KW-1185">Reference proteome</keyword>
<sequence>MAQDLRRVPLKDITPSGCITQPRRKGDFLSAYVSYPTFEVMNQFVDRIVHRN</sequence>
<reference evidence="2" key="1">
    <citation type="submission" date="2021-01" db="EMBL/GenBank/DDBJ databases">
        <title>Caligus Genome Assembly.</title>
        <authorList>
            <person name="Gallardo-Escarate C."/>
        </authorList>
    </citation>
    <scope>NUCLEOTIDE SEQUENCE [LARGE SCALE GENOMIC DNA]</scope>
</reference>
<name>A0A7T8KKV1_CALRO</name>
<organism evidence="1 2">
    <name type="scientific">Caligus rogercresseyi</name>
    <name type="common">Sea louse</name>
    <dbReference type="NCBI Taxonomy" id="217165"/>
    <lineage>
        <taxon>Eukaryota</taxon>
        <taxon>Metazoa</taxon>
        <taxon>Ecdysozoa</taxon>
        <taxon>Arthropoda</taxon>
        <taxon>Crustacea</taxon>
        <taxon>Multicrustacea</taxon>
        <taxon>Hexanauplia</taxon>
        <taxon>Copepoda</taxon>
        <taxon>Siphonostomatoida</taxon>
        <taxon>Caligidae</taxon>
        <taxon>Caligus</taxon>
    </lineage>
</organism>
<dbReference type="Proteomes" id="UP000595437">
    <property type="component" value="Chromosome 2"/>
</dbReference>
<gene>
    <name evidence="1" type="ORF">FKW44_002615</name>
</gene>
<keyword evidence="1" id="KW-0378">Hydrolase</keyword>
<evidence type="ECO:0000313" key="1">
    <source>
        <dbReference type="EMBL" id="QQP57578.1"/>
    </source>
</evidence>
<dbReference type="EMBL" id="CP045891">
    <property type="protein sequence ID" value="QQP57578.1"/>
    <property type="molecule type" value="Genomic_DNA"/>
</dbReference>
<accession>A0A7T8KKV1</accession>
<dbReference type="AlphaFoldDB" id="A0A7T8KKV1"/>
<proteinExistence type="predicted"/>
<keyword evidence="1" id="KW-0645">Protease</keyword>
<keyword evidence="1" id="KW-0482">Metalloprotease</keyword>
<evidence type="ECO:0000313" key="2">
    <source>
        <dbReference type="Proteomes" id="UP000595437"/>
    </source>
</evidence>
<dbReference type="GO" id="GO:0008237">
    <property type="term" value="F:metallopeptidase activity"/>
    <property type="evidence" value="ECO:0007669"/>
    <property type="project" value="UniProtKB-KW"/>
</dbReference>
<protein>
    <submittedName>
        <fullName evidence="1">ATPdependent zinc metalloprotease YME1 -like protein</fullName>
    </submittedName>
</protein>